<organism evidence="5 6">
    <name type="scientific">Taxus chinensis</name>
    <name type="common">Chinese yew</name>
    <name type="synonym">Taxus wallichiana var. chinensis</name>
    <dbReference type="NCBI Taxonomy" id="29808"/>
    <lineage>
        <taxon>Eukaryota</taxon>
        <taxon>Viridiplantae</taxon>
        <taxon>Streptophyta</taxon>
        <taxon>Embryophyta</taxon>
        <taxon>Tracheophyta</taxon>
        <taxon>Spermatophyta</taxon>
        <taxon>Pinopsida</taxon>
        <taxon>Pinidae</taxon>
        <taxon>Conifers II</taxon>
        <taxon>Cupressales</taxon>
        <taxon>Taxaceae</taxon>
        <taxon>Taxus</taxon>
    </lineage>
</organism>
<evidence type="ECO:0000256" key="2">
    <source>
        <dbReference type="ARBA" id="ARBA00022801"/>
    </source>
</evidence>
<dbReference type="PANTHER" id="PTHR31953">
    <property type="entry name" value="BETA-FRUCTOFURANOSIDASE, INSOLUBLE ISOENZYME CWINV1-RELATED"/>
    <property type="match status" value="1"/>
</dbReference>
<dbReference type="InterPro" id="IPR050551">
    <property type="entry name" value="Fructan_Metab_Enzymes"/>
</dbReference>
<feature type="domain" description="Glycosyl hydrolase family 32 N-terminal" evidence="4">
    <location>
        <begin position="1"/>
        <end position="292"/>
    </location>
</feature>
<feature type="non-terminal residue" evidence="5">
    <location>
        <position position="1"/>
    </location>
</feature>
<evidence type="ECO:0000256" key="1">
    <source>
        <dbReference type="ARBA" id="ARBA00009902"/>
    </source>
</evidence>
<dbReference type="EMBL" id="JAHRHJ020000004">
    <property type="protein sequence ID" value="KAH9320243.1"/>
    <property type="molecule type" value="Genomic_DNA"/>
</dbReference>
<gene>
    <name evidence="5" type="ORF">KI387_022012</name>
</gene>
<dbReference type="InterPro" id="IPR001362">
    <property type="entry name" value="Glyco_hydro_32"/>
</dbReference>
<proteinExistence type="inferred from homology"/>
<dbReference type="SMART" id="SM00640">
    <property type="entry name" value="Glyco_32"/>
    <property type="match status" value="1"/>
</dbReference>
<dbReference type="Proteomes" id="UP000824469">
    <property type="component" value="Unassembled WGS sequence"/>
</dbReference>
<accession>A0AA38GEA8</accession>
<dbReference type="InterPro" id="IPR013148">
    <property type="entry name" value="Glyco_hydro_32_N"/>
</dbReference>
<keyword evidence="6" id="KW-1185">Reference proteome</keyword>
<dbReference type="CDD" id="cd18624">
    <property type="entry name" value="GH32_Fruct1-like"/>
    <property type="match status" value="1"/>
</dbReference>
<comment type="similarity">
    <text evidence="1">Belongs to the glycosyl hydrolase 32 family.</text>
</comment>
<feature type="non-terminal residue" evidence="5">
    <location>
        <position position="292"/>
    </location>
</feature>
<dbReference type="Pfam" id="PF00251">
    <property type="entry name" value="Glyco_hydro_32N"/>
    <property type="match status" value="1"/>
</dbReference>
<keyword evidence="2" id="KW-0378">Hydrolase</keyword>
<dbReference type="GO" id="GO:0005975">
    <property type="term" value="P:carbohydrate metabolic process"/>
    <property type="evidence" value="ECO:0007669"/>
    <property type="project" value="InterPro"/>
</dbReference>
<dbReference type="AlphaFoldDB" id="A0AA38GEA8"/>
<evidence type="ECO:0000313" key="6">
    <source>
        <dbReference type="Proteomes" id="UP000824469"/>
    </source>
</evidence>
<protein>
    <recommendedName>
        <fullName evidence="4">Glycosyl hydrolase family 32 N-terminal domain-containing protein</fullName>
    </recommendedName>
</protein>
<name>A0AA38GEA8_TAXCH</name>
<dbReference type="SUPFAM" id="SSF75005">
    <property type="entry name" value="Arabinanase/levansucrase/invertase"/>
    <property type="match status" value="1"/>
</dbReference>
<evidence type="ECO:0000259" key="4">
    <source>
        <dbReference type="Pfam" id="PF00251"/>
    </source>
</evidence>
<reference evidence="5 6" key="1">
    <citation type="journal article" date="2021" name="Nat. Plants">
        <title>The Taxus genome provides insights into paclitaxel biosynthesis.</title>
        <authorList>
            <person name="Xiong X."/>
            <person name="Gou J."/>
            <person name="Liao Q."/>
            <person name="Li Y."/>
            <person name="Zhou Q."/>
            <person name="Bi G."/>
            <person name="Li C."/>
            <person name="Du R."/>
            <person name="Wang X."/>
            <person name="Sun T."/>
            <person name="Guo L."/>
            <person name="Liang H."/>
            <person name="Lu P."/>
            <person name="Wu Y."/>
            <person name="Zhang Z."/>
            <person name="Ro D.K."/>
            <person name="Shang Y."/>
            <person name="Huang S."/>
            <person name="Yan J."/>
        </authorList>
    </citation>
    <scope>NUCLEOTIDE SEQUENCE [LARGE SCALE GENOMIC DNA]</scope>
    <source>
        <strain evidence="5">Ta-2019</strain>
    </source>
</reference>
<dbReference type="Gene3D" id="2.115.10.20">
    <property type="entry name" value="Glycosyl hydrolase domain, family 43"/>
    <property type="match status" value="1"/>
</dbReference>
<keyword evidence="3" id="KW-0326">Glycosidase</keyword>
<comment type="caution">
    <text evidence="5">The sequence shown here is derived from an EMBL/GenBank/DDBJ whole genome shotgun (WGS) entry which is preliminary data.</text>
</comment>
<dbReference type="GO" id="GO:0004553">
    <property type="term" value="F:hydrolase activity, hydrolyzing O-glycosyl compounds"/>
    <property type="evidence" value="ECO:0007669"/>
    <property type="project" value="InterPro"/>
</dbReference>
<evidence type="ECO:0000313" key="5">
    <source>
        <dbReference type="EMBL" id="KAH9320243.1"/>
    </source>
</evidence>
<dbReference type="InterPro" id="IPR023296">
    <property type="entry name" value="Glyco_hydro_beta-prop_sf"/>
</dbReference>
<sequence>PNGPMFYKGLYHLFYQYNPKAAVSSDSKVWEHAVSQDLVNWESLETAIFPSEWYDINGCWSGSATFLSGEKPVILYTGLDNSSRQAQSMVVPKNASDAYLREWVKIPQNPIIVPDKGIDASSFRDPTTAWLGNDERWRVVVGNKEDLDHEGRALLYTSKDFLRWNKKQQPLYSSKNTGMWECPDFYPVALSGNLGLDNSVIAGTDVKHVLKIYLQDNQFDSYTVGTYFANTDGYVPDNTSADNNYVLRYDYGKFYASKTFFDYDKKRRILWGWINESDSVQDDVAQGWSGVQ</sequence>
<dbReference type="OMA" id="RRISIAW"/>
<evidence type="ECO:0000256" key="3">
    <source>
        <dbReference type="ARBA" id="ARBA00023295"/>
    </source>
</evidence>